<evidence type="ECO:0000256" key="1">
    <source>
        <dbReference type="SAM" id="Phobius"/>
    </source>
</evidence>
<organism evidence="2 3">
    <name type="scientific">Hypothenemus hampei</name>
    <name type="common">Coffee berry borer</name>
    <dbReference type="NCBI Taxonomy" id="57062"/>
    <lineage>
        <taxon>Eukaryota</taxon>
        <taxon>Metazoa</taxon>
        <taxon>Ecdysozoa</taxon>
        <taxon>Arthropoda</taxon>
        <taxon>Hexapoda</taxon>
        <taxon>Insecta</taxon>
        <taxon>Pterygota</taxon>
        <taxon>Neoptera</taxon>
        <taxon>Endopterygota</taxon>
        <taxon>Coleoptera</taxon>
        <taxon>Polyphaga</taxon>
        <taxon>Cucujiformia</taxon>
        <taxon>Curculionidae</taxon>
        <taxon>Scolytinae</taxon>
        <taxon>Hypothenemus</taxon>
    </lineage>
</organism>
<dbReference type="Proteomes" id="UP001566132">
    <property type="component" value="Unassembled WGS sequence"/>
</dbReference>
<keyword evidence="3" id="KW-1185">Reference proteome</keyword>
<keyword evidence="1" id="KW-0812">Transmembrane</keyword>
<proteinExistence type="predicted"/>
<gene>
    <name evidence="2" type="ORF">ABEB36_004538</name>
</gene>
<protein>
    <submittedName>
        <fullName evidence="2">Uncharacterized protein</fullName>
    </submittedName>
</protein>
<keyword evidence="1" id="KW-0472">Membrane</keyword>
<dbReference type="EMBL" id="JBDJPC010000003">
    <property type="protein sequence ID" value="KAL1509865.1"/>
    <property type="molecule type" value="Genomic_DNA"/>
</dbReference>
<evidence type="ECO:0000313" key="3">
    <source>
        <dbReference type="Proteomes" id="UP001566132"/>
    </source>
</evidence>
<feature type="transmembrane region" description="Helical" evidence="1">
    <location>
        <begin position="40"/>
        <end position="57"/>
    </location>
</feature>
<comment type="caution">
    <text evidence="2">The sequence shown here is derived from an EMBL/GenBank/DDBJ whole genome shotgun (WGS) entry which is preliminary data.</text>
</comment>
<accession>A0ABD1F3L9</accession>
<reference evidence="2 3" key="1">
    <citation type="submission" date="2024-05" db="EMBL/GenBank/DDBJ databases">
        <title>Genetic variation in Jamaican populations of the coffee berry borer (Hypothenemus hampei).</title>
        <authorList>
            <person name="Errbii M."/>
            <person name="Myrie A."/>
        </authorList>
    </citation>
    <scope>NUCLEOTIDE SEQUENCE [LARGE SCALE GENOMIC DNA]</scope>
    <source>
        <strain evidence="2">JA-Hopewell-2020-01-JO</strain>
        <tissue evidence="2">Whole body</tissue>
    </source>
</reference>
<evidence type="ECO:0000313" key="2">
    <source>
        <dbReference type="EMBL" id="KAL1509865.1"/>
    </source>
</evidence>
<name>A0ABD1F3L9_HYPHA</name>
<dbReference type="AlphaFoldDB" id="A0ABD1F3L9"/>
<keyword evidence="1" id="KW-1133">Transmembrane helix</keyword>
<sequence length="580" mass="66211">MEDYSIHHPQCSVLITLTEYSDECTVSAQHSMRQRSRWKLLWFLLFLVYQLSFGTALDDEDPIKKLKSSVLHQKSLFSPRMDYNQWKPLGRGDPLKNDPTFDYVPPVLDPVQYWMDPKKGDQQKSGEILLLGVSSKKPASPYKQSIASDRNDQASIYEQHYKSTGNFYNQQQRIGRPTYFSPSMASSLMSLANQVLDGTLFSSKSVPYTVLMPPPKENSVHYPTTPMTQKPLTSKPLSSPVTIQQSNLVYQSFDGQIESIPSISWELPSSTESLKLGPPKTFMRFQFAPQNYSNKILEASDSNQNINYVTPPPLDDSQMTFKGQVSDDNDISDSYVKIEKPQAQMDHRMPIEILNPTVRPIIFHEMETMRPPPLVQITPNHMMSSMMSFVQTTPNQMAMDVSTMEATTEIPQTTVQTLTTDPLFKHYKQPMEPLKGPLYLIIQGHSKVKTYKPAKQIDGILVQENNNEIPYNNDKKMTDYDVKHLHGYERKEDFLKKSENIARQRQARTGHLQTLKHVVKTGLGALDFNKLGVENALRRRGDGDLEETELEAGYQVIENQEEVTSEKYLKGIVEEARRLA</sequence>